<gene>
    <name evidence="2" type="ORF">FHY32_000969</name>
</gene>
<organism evidence="2 3">
    <name type="scientific">Xanthomonas euvesicatoria</name>
    <dbReference type="NCBI Taxonomy" id="456327"/>
    <lineage>
        <taxon>Bacteria</taxon>
        <taxon>Pseudomonadati</taxon>
        <taxon>Pseudomonadota</taxon>
        <taxon>Gammaproteobacteria</taxon>
        <taxon>Lysobacterales</taxon>
        <taxon>Lysobacteraceae</taxon>
        <taxon>Xanthomonas</taxon>
    </lineage>
</organism>
<feature type="region of interest" description="Disordered" evidence="1">
    <location>
        <begin position="66"/>
        <end position="90"/>
    </location>
</feature>
<evidence type="ECO:0000256" key="1">
    <source>
        <dbReference type="SAM" id="MobiDB-lite"/>
    </source>
</evidence>
<reference evidence="2 3" key="1">
    <citation type="submission" date="2020-08" db="EMBL/GenBank/DDBJ databases">
        <title>Studying the diversity of plant-associated saprophytic bacteria and their role in host health and plant-pathogen interactions.</title>
        <authorList>
            <person name="Potnis N."/>
        </authorList>
    </citation>
    <scope>NUCLEOTIDE SEQUENCE [LARGE SCALE GENOMIC DNA]</scope>
    <source>
        <strain evidence="2 3">CFBP 7922</strain>
    </source>
</reference>
<dbReference type="EMBL" id="JACHNL010000002">
    <property type="protein sequence ID" value="MBB4722651.1"/>
    <property type="molecule type" value="Genomic_DNA"/>
</dbReference>
<evidence type="ECO:0000313" key="2">
    <source>
        <dbReference type="EMBL" id="MBB4722651.1"/>
    </source>
</evidence>
<dbReference type="Proteomes" id="UP000576603">
    <property type="component" value="Unassembled WGS sequence"/>
</dbReference>
<name>A0AAW3U1G1_XANEU</name>
<proteinExistence type="predicted"/>
<dbReference type="AlphaFoldDB" id="A0AAW3U1G1"/>
<protein>
    <submittedName>
        <fullName evidence="2">Uncharacterized protein</fullName>
    </submittedName>
</protein>
<accession>A0AAW3U1G1</accession>
<feature type="region of interest" description="Disordered" evidence="1">
    <location>
        <begin position="687"/>
        <end position="718"/>
    </location>
</feature>
<evidence type="ECO:0000313" key="3">
    <source>
        <dbReference type="Proteomes" id="UP000576603"/>
    </source>
</evidence>
<comment type="caution">
    <text evidence="2">The sequence shown here is derived from an EMBL/GenBank/DDBJ whole genome shotgun (WGS) entry which is preliminary data.</text>
</comment>
<sequence length="730" mass="79793">MARVNERGIQRRAVIESRQSAPEQYRIQVSGAAAQSYSAVSNISAGILGRLSAAASGIQQDRQFRQNGEDTLQGQQQRTQESVEGQAAQSEDALASFTPAFRRGYFVTEASNKINDAKRGLIARVAAMDVGEDPQAIIQETLGGLMQQKEFQDPQVMAQLQPAIQQMRQQALDVHSKTETAELLERQTENVGAMLRTAALDGSLLKPGAIENFAKALDTEEFAFVSRNEFYDQAAGQIVDVLATGEGNIQALSEFARRTTDENGTSLWDRKHGEGTWGDTFTQAARAGAAIQQRMLEERQASVQAEKEVTWQDQAYVGRMTQASINANADALGLSGKDRHTFVRHWYDQNQAGIRRMEQEAKEAARHKETIQVLTAGQGLTLETHQLQKAFSKEWTDAVKAGNKQAMGTALARATRAGVVIPAVQDLIGRTTSTNLTQNYATYKAIADIDPITAMRYVSEDNAILMNEYHENRTTFGMSEQEALQHVTRPEQKAVRAEVSARIGRAATAYFKKMDEMPDGSPMPPWLHDRVQREATRLAVRNPMAPPDAAVATAFKRVQGDLANVNGRWVARGGMRAGAESGVTEFVRRAAADAEKSGAIPKGTASGVFAAPTEDDPNVFILHSRDGFPIYGKASDGTQRPVLFDPNKTAAGVNQWKRDEAEKQARFDAQNKPKLTVMGLDPTQAAAMRTAKGDPSLKPTVLKLGDKPAPAGPKRTDATDMLDYLSTFKN</sequence>
<feature type="compositionally biased region" description="Polar residues" evidence="1">
    <location>
        <begin position="69"/>
        <end position="89"/>
    </location>
</feature>
<dbReference type="RefSeq" id="WP_184420239.1">
    <property type="nucleotide sequence ID" value="NZ_JACHNK010000002.1"/>
</dbReference>